<evidence type="ECO:0000256" key="3">
    <source>
        <dbReference type="ARBA" id="ARBA00022617"/>
    </source>
</evidence>
<dbReference type="EnsemblMetazoa" id="AEPI015119-RA">
    <property type="protein sequence ID" value="AEPI015119-PA"/>
    <property type="gene ID" value="AEPI015119"/>
</dbReference>
<evidence type="ECO:0000256" key="5">
    <source>
        <dbReference type="ARBA" id="ARBA00023002"/>
    </source>
</evidence>
<keyword evidence="4 8" id="KW-0479">Metal-binding</keyword>
<evidence type="ECO:0000256" key="8">
    <source>
        <dbReference type="PIRSR" id="PIRSR602401-1"/>
    </source>
</evidence>
<evidence type="ECO:0000256" key="7">
    <source>
        <dbReference type="ARBA" id="ARBA00023033"/>
    </source>
</evidence>
<dbReference type="PROSITE" id="PS00086">
    <property type="entry name" value="CYTOCHROME_P450"/>
    <property type="match status" value="1"/>
</dbReference>
<dbReference type="InterPro" id="IPR001128">
    <property type="entry name" value="Cyt_P450"/>
</dbReference>
<protein>
    <submittedName>
        <fullName evidence="10">Uncharacterized protein</fullName>
    </submittedName>
</protein>
<dbReference type="STRING" id="199890.A0A182PZ54"/>
<dbReference type="PRINTS" id="PR00463">
    <property type="entry name" value="EP450I"/>
</dbReference>
<keyword evidence="11" id="KW-1185">Reference proteome</keyword>
<reference evidence="10" key="2">
    <citation type="submission" date="2020-05" db="UniProtKB">
        <authorList>
            <consortium name="EnsemblMetazoa"/>
        </authorList>
    </citation>
    <scope>IDENTIFICATION</scope>
    <source>
        <strain evidence="10">Epiroticus2</strain>
    </source>
</reference>
<keyword evidence="6 8" id="KW-0408">Iron</keyword>
<keyword evidence="5 9" id="KW-0560">Oxidoreductase</keyword>
<comment type="cofactor">
    <cofactor evidence="1 8">
        <name>heme</name>
        <dbReference type="ChEBI" id="CHEBI:30413"/>
    </cofactor>
</comment>
<evidence type="ECO:0000313" key="11">
    <source>
        <dbReference type="Proteomes" id="UP000075885"/>
    </source>
</evidence>
<dbReference type="InterPro" id="IPR017972">
    <property type="entry name" value="Cyt_P450_CS"/>
</dbReference>
<dbReference type="AlphaFoldDB" id="A0A182PZ54"/>
<dbReference type="VEuPathDB" id="VectorBase:AEPI015119"/>
<dbReference type="Proteomes" id="UP000075885">
    <property type="component" value="Unassembled WGS sequence"/>
</dbReference>
<dbReference type="Gene3D" id="1.10.630.10">
    <property type="entry name" value="Cytochrome P450"/>
    <property type="match status" value="1"/>
</dbReference>
<comment type="similarity">
    <text evidence="2 9">Belongs to the cytochrome P450 family.</text>
</comment>
<proteinExistence type="inferred from homology"/>
<dbReference type="GO" id="GO:0005506">
    <property type="term" value="F:iron ion binding"/>
    <property type="evidence" value="ECO:0007669"/>
    <property type="project" value="InterPro"/>
</dbReference>
<evidence type="ECO:0000313" key="10">
    <source>
        <dbReference type="EnsemblMetazoa" id="AEPI015119-PA"/>
    </source>
</evidence>
<dbReference type="FunFam" id="1.10.630.10:FF:000006">
    <property type="entry name" value="Cytochrome P450 302a1, mitochondrial"/>
    <property type="match status" value="1"/>
</dbReference>
<keyword evidence="7 9" id="KW-0503">Monooxygenase</keyword>
<dbReference type="InterPro" id="IPR050479">
    <property type="entry name" value="CYP11_CYP27_families"/>
</dbReference>
<dbReference type="CDD" id="cd11054">
    <property type="entry name" value="CYP24A1-like"/>
    <property type="match status" value="1"/>
</dbReference>
<accession>A0A182PZ54</accession>
<dbReference type="PANTHER" id="PTHR24279">
    <property type="entry name" value="CYTOCHROME P450"/>
    <property type="match status" value="1"/>
</dbReference>
<feature type="binding site" description="axial binding residue" evidence="8">
    <location>
        <position position="468"/>
    </location>
    <ligand>
        <name>heme</name>
        <dbReference type="ChEBI" id="CHEBI:30413"/>
    </ligand>
    <ligandPart>
        <name>Fe</name>
        <dbReference type="ChEBI" id="CHEBI:18248"/>
    </ligandPart>
</feature>
<dbReference type="SUPFAM" id="SSF48264">
    <property type="entry name" value="Cytochrome P450"/>
    <property type="match status" value="1"/>
</dbReference>
<dbReference type="GO" id="GO:0020037">
    <property type="term" value="F:heme binding"/>
    <property type="evidence" value="ECO:0007669"/>
    <property type="project" value="InterPro"/>
</dbReference>
<sequence length="521" mass="60129">MLMHRTLMKSVRGFSVRWSSAQSQTQANSLGAENMIDPEWATAKPFKSIPGPNFWQLFKGFSKGGCYDGLNLIELHKCLRKQFGDIYRVPAILGRHDVVMTFSPADFEKVFRTEGQQPMRRSFETMSYYRKEVRPELFGEMGGLVFSQGELWQKMRSITNPVLLHPKTVKVYLEQVDEVCREFMTITANLRDDKNELPADFDDWISRWALEMTGVLALDSRLGVMHSKGSGEGHRIVDLVEEIFKLTYELDVLPSVWKYVKTPKFRKLMKLFDELTDLIMDQIDRAMVRLQKNPTSDNNHSVLKKLLSINKHVAVIMALDMIFAGIDTTSSGSVGVLYCLAKHPDKQAKLRDELRTIMPTKDTKLTASLMSNLPYLRACIKEGIRMFPSTAGNFRATGKDIVLQGYRVPKNTDIAMGGQVLMRDENYFHRSQEYIPERWLNDRDVDIPSAKDVNPFIFLPFGFGSRSCIGKRLAMMEMEVLLARWIRQFEFRWNYEEYKFRTTVINLPGCPLKFEVRDVDQ</sequence>
<name>A0A182PZ54_9DIPT</name>
<evidence type="ECO:0000256" key="6">
    <source>
        <dbReference type="ARBA" id="ARBA00023004"/>
    </source>
</evidence>
<keyword evidence="3 8" id="KW-0349">Heme</keyword>
<dbReference type="InterPro" id="IPR002401">
    <property type="entry name" value="Cyt_P450_E_grp-I"/>
</dbReference>
<dbReference type="InterPro" id="IPR036396">
    <property type="entry name" value="Cyt_P450_sf"/>
</dbReference>
<dbReference type="PANTHER" id="PTHR24279:SF120">
    <property type="entry name" value="CYTOCHROME P450"/>
    <property type="match status" value="1"/>
</dbReference>
<evidence type="ECO:0000256" key="1">
    <source>
        <dbReference type="ARBA" id="ARBA00001971"/>
    </source>
</evidence>
<dbReference type="Pfam" id="PF00067">
    <property type="entry name" value="p450"/>
    <property type="match status" value="1"/>
</dbReference>
<reference evidence="11" key="1">
    <citation type="submission" date="2013-03" db="EMBL/GenBank/DDBJ databases">
        <title>The Genome Sequence of Anopheles epiroticus epiroticus2.</title>
        <authorList>
            <consortium name="The Broad Institute Genomics Platform"/>
            <person name="Neafsey D.E."/>
            <person name="Howell P."/>
            <person name="Walker B."/>
            <person name="Young S.K."/>
            <person name="Zeng Q."/>
            <person name="Gargeya S."/>
            <person name="Fitzgerald M."/>
            <person name="Haas B."/>
            <person name="Abouelleil A."/>
            <person name="Allen A.W."/>
            <person name="Alvarado L."/>
            <person name="Arachchi H.M."/>
            <person name="Berlin A.M."/>
            <person name="Chapman S.B."/>
            <person name="Gainer-Dewar J."/>
            <person name="Goldberg J."/>
            <person name="Griggs A."/>
            <person name="Gujja S."/>
            <person name="Hansen M."/>
            <person name="Howarth C."/>
            <person name="Imamovic A."/>
            <person name="Ireland A."/>
            <person name="Larimer J."/>
            <person name="McCowan C."/>
            <person name="Murphy C."/>
            <person name="Pearson M."/>
            <person name="Poon T.W."/>
            <person name="Priest M."/>
            <person name="Roberts A."/>
            <person name="Saif S."/>
            <person name="Shea T."/>
            <person name="Sisk P."/>
            <person name="Sykes S."/>
            <person name="Wortman J."/>
            <person name="Nusbaum C."/>
            <person name="Birren B."/>
        </authorList>
    </citation>
    <scope>NUCLEOTIDE SEQUENCE [LARGE SCALE GENOMIC DNA]</scope>
    <source>
        <strain evidence="11">Epiroticus2</strain>
    </source>
</reference>
<evidence type="ECO:0000256" key="4">
    <source>
        <dbReference type="ARBA" id="ARBA00022723"/>
    </source>
</evidence>
<organism evidence="10 11">
    <name type="scientific">Anopheles epiroticus</name>
    <dbReference type="NCBI Taxonomy" id="199890"/>
    <lineage>
        <taxon>Eukaryota</taxon>
        <taxon>Metazoa</taxon>
        <taxon>Ecdysozoa</taxon>
        <taxon>Arthropoda</taxon>
        <taxon>Hexapoda</taxon>
        <taxon>Insecta</taxon>
        <taxon>Pterygota</taxon>
        <taxon>Neoptera</taxon>
        <taxon>Endopterygota</taxon>
        <taxon>Diptera</taxon>
        <taxon>Nematocera</taxon>
        <taxon>Culicoidea</taxon>
        <taxon>Culicidae</taxon>
        <taxon>Anophelinae</taxon>
        <taxon>Anopheles</taxon>
    </lineage>
</organism>
<dbReference type="GO" id="GO:0016705">
    <property type="term" value="F:oxidoreductase activity, acting on paired donors, with incorporation or reduction of molecular oxygen"/>
    <property type="evidence" value="ECO:0007669"/>
    <property type="project" value="InterPro"/>
</dbReference>
<evidence type="ECO:0000256" key="2">
    <source>
        <dbReference type="ARBA" id="ARBA00010617"/>
    </source>
</evidence>
<dbReference type="GO" id="GO:0004497">
    <property type="term" value="F:monooxygenase activity"/>
    <property type="evidence" value="ECO:0007669"/>
    <property type="project" value="UniProtKB-KW"/>
</dbReference>
<dbReference type="PRINTS" id="PR00385">
    <property type="entry name" value="P450"/>
</dbReference>
<evidence type="ECO:0000256" key="9">
    <source>
        <dbReference type="RuleBase" id="RU000461"/>
    </source>
</evidence>